<name>A0ABZ2HQ06_9RHOB</name>
<sequence length="93" mass="10127">MKTLVNVLLERLIDIAYALETASDSEVNSDFAVKILEMTAAGLQNLDQQDLESLQGSVESFAKNEVDPSRRQFLGDFVENFGLSSASTSRGLA</sequence>
<dbReference type="Proteomes" id="UP001364156">
    <property type="component" value="Chromosome"/>
</dbReference>
<accession>A0ABZ2HQ06</accession>
<organism evidence="1 2">
    <name type="scientific">Roseovarius phycicola</name>
    <dbReference type="NCBI Taxonomy" id="3080976"/>
    <lineage>
        <taxon>Bacteria</taxon>
        <taxon>Pseudomonadati</taxon>
        <taxon>Pseudomonadota</taxon>
        <taxon>Alphaproteobacteria</taxon>
        <taxon>Rhodobacterales</taxon>
        <taxon>Roseobacteraceae</taxon>
        <taxon>Roseovarius</taxon>
    </lineage>
</organism>
<protein>
    <submittedName>
        <fullName evidence="1">Uncharacterized protein</fullName>
    </submittedName>
</protein>
<evidence type="ECO:0000313" key="2">
    <source>
        <dbReference type="Proteomes" id="UP001364156"/>
    </source>
</evidence>
<evidence type="ECO:0000313" key="1">
    <source>
        <dbReference type="EMBL" id="WWR47370.1"/>
    </source>
</evidence>
<keyword evidence="2" id="KW-1185">Reference proteome</keyword>
<reference evidence="1 2" key="1">
    <citation type="submission" date="2023-10" db="EMBL/GenBank/DDBJ databases">
        <title>Roseovarius strain S88 nov., isolated from a marine algae.</title>
        <authorList>
            <person name="Lee M.W."/>
            <person name="Lee J.K."/>
            <person name="Kim J.M."/>
            <person name="Choi D.G."/>
            <person name="Baek J.H."/>
            <person name="Bayburt H."/>
            <person name="Jung J.J."/>
            <person name="Han D.M."/>
            <person name="Jeon C.O."/>
        </authorList>
    </citation>
    <scope>NUCLEOTIDE SEQUENCE [LARGE SCALE GENOMIC DNA]</scope>
    <source>
        <strain evidence="1 2">S88</strain>
    </source>
</reference>
<proteinExistence type="predicted"/>
<dbReference type="EMBL" id="CP146069">
    <property type="protein sequence ID" value="WWR47370.1"/>
    <property type="molecule type" value="Genomic_DNA"/>
</dbReference>
<gene>
    <name evidence="1" type="ORF">RZ517_04085</name>
</gene>
<dbReference type="RefSeq" id="WP_338550199.1">
    <property type="nucleotide sequence ID" value="NZ_CP146069.1"/>
</dbReference>